<evidence type="ECO:0000256" key="2">
    <source>
        <dbReference type="ARBA" id="ARBA00007118"/>
    </source>
</evidence>
<evidence type="ECO:0000259" key="6">
    <source>
        <dbReference type="Pfam" id="PF00881"/>
    </source>
</evidence>
<dbReference type="CDD" id="cd02136">
    <property type="entry name" value="PnbA_NfnB-like"/>
    <property type="match status" value="1"/>
</dbReference>
<evidence type="ECO:0000256" key="3">
    <source>
        <dbReference type="ARBA" id="ARBA00022630"/>
    </source>
</evidence>
<comment type="caution">
    <text evidence="7">The sequence shown here is derived from an EMBL/GenBank/DDBJ whole genome shotgun (WGS) entry which is preliminary data.</text>
</comment>
<sequence>MDVFEAVESRASCRAFLDRPVDAAVVRDLIGRAARAASSGNLQPWLVHAFTGEPLRALVRQVGAALPDVDPRELAGGDHPVYPEPLFEPLRRRRLENGLAIYRALGIARDDVAGRRDQFLRNYTFCGAPVGLFLTLDRRCGPGQWADVGGYLATFMLLARGHGLATCAQASWARVAPIVRPLIGLPDTELLVCGIALGHPDPDAPVNRFHAARAPLAEFARLHGFRPE</sequence>
<keyword evidence="3" id="KW-0285">Flavoprotein</keyword>
<keyword evidence="4" id="KW-0288">FMN</keyword>
<evidence type="ECO:0000313" key="7">
    <source>
        <dbReference type="EMBL" id="VCU07185.1"/>
    </source>
</evidence>
<feature type="domain" description="Nitroreductase" evidence="6">
    <location>
        <begin position="8"/>
        <end position="199"/>
    </location>
</feature>
<evidence type="ECO:0000256" key="1">
    <source>
        <dbReference type="ARBA" id="ARBA00001917"/>
    </source>
</evidence>
<keyword evidence="8" id="KW-1185">Reference proteome</keyword>
<dbReference type="Pfam" id="PF00881">
    <property type="entry name" value="Nitroreductase"/>
    <property type="match status" value="1"/>
</dbReference>
<dbReference type="EMBL" id="UWOC01000016">
    <property type="protein sequence ID" value="VCU07185.1"/>
    <property type="molecule type" value="Genomic_DNA"/>
</dbReference>
<evidence type="ECO:0000256" key="4">
    <source>
        <dbReference type="ARBA" id="ARBA00022643"/>
    </source>
</evidence>
<dbReference type="OrthoDB" id="9773807at2"/>
<protein>
    <submittedName>
        <fullName evidence="7">Nitroreductase NfnB</fullName>
    </submittedName>
</protein>
<dbReference type="Proteomes" id="UP000289200">
    <property type="component" value="Unassembled WGS sequence"/>
</dbReference>
<dbReference type="PANTHER" id="PTHR43673">
    <property type="entry name" value="NAD(P)H NITROREDUCTASE YDGI-RELATED"/>
    <property type="match status" value="1"/>
</dbReference>
<dbReference type="GO" id="GO:0016491">
    <property type="term" value="F:oxidoreductase activity"/>
    <property type="evidence" value="ECO:0007669"/>
    <property type="project" value="UniProtKB-KW"/>
</dbReference>
<dbReference type="Gene3D" id="3.40.109.10">
    <property type="entry name" value="NADH Oxidase"/>
    <property type="match status" value="1"/>
</dbReference>
<dbReference type="PANTHER" id="PTHR43673:SF2">
    <property type="entry name" value="NITROREDUCTASE"/>
    <property type="match status" value="1"/>
</dbReference>
<evidence type="ECO:0000256" key="5">
    <source>
        <dbReference type="ARBA" id="ARBA00023002"/>
    </source>
</evidence>
<comment type="similarity">
    <text evidence="2">Belongs to the nitroreductase family.</text>
</comment>
<comment type="cofactor">
    <cofactor evidence="1">
        <name>FMN</name>
        <dbReference type="ChEBI" id="CHEBI:58210"/>
    </cofactor>
</comment>
<dbReference type="SUPFAM" id="SSF55469">
    <property type="entry name" value="FMN-dependent nitroreductase-like"/>
    <property type="match status" value="1"/>
</dbReference>
<organism evidence="7 8">
    <name type="scientific">Rhodoplanes serenus</name>
    <dbReference type="NCBI Taxonomy" id="200615"/>
    <lineage>
        <taxon>Bacteria</taxon>
        <taxon>Pseudomonadati</taxon>
        <taxon>Pseudomonadota</taxon>
        <taxon>Alphaproteobacteria</taxon>
        <taxon>Hyphomicrobiales</taxon>
        <taxon>Nitrobacteraceae</taxon>
        <taxon>Rhodoplanes</taxon>
    </lineage>
</organism>
<accession>A0A447CQ12</accession>
<gene>
    <name evidence="7" type="primary">nfnB</name>
    <name evidence="7" type="ORF">RHODGE_RHODGE_00290</name>
</gene>
<dbReference type="AlphaFoldDB" id="A0A447CQ12"/>
<evidence type="ECO:0000313" key="8">
    <source>
        <dbReference type="Proteomes" id="UP000289200"/>
    </source>
</evidence>
<reference evidence="8" key="1">
    <citation type="submission" date="2018-10" db="EMBL/GenBank/DDBJ databases">
        <authorList>
            <person name="Peiro R."/>
            <person name="Begona"/>
            <person name="Cbmso G."/>
            <person name="Lopez M."/>
            <person name="Gonzalez S."/>
            <person name="Sacristan E."/>
            <person name="Castillo E."/>
        </authorList>
    </citation>
    <scope>NUCLEOTIDE SEQUENCE [LARGE SCALE GENOMIC DNA]</scope>
</reference>
<keyword evidence="5" id="KW-0560">Oxidoreductase</keyword>
<dbReference type="InterPro" id="IPR029479">
    <property type="entry name" value="Nitroreductase"/>
</dbReference>
<name>A0A447CQ12_9BRAD</name>
<proteinExistence type="inferred from homology"/>
<dbReference type="InterPro" id="IPR000415">
    <property type="entry name" value="Nitroreductase-like"/>
</dbReference>